<sequence length="50" mass="5376">MKLSGRVSPACRGSNDAISPIWWCDHRLTQRLVTLMSCNSPPFGGGEAAT</sequence>
<accession>D4U0G0</accession>
<gene>
    <name evidence="1" type="ORF">HMPREF0970_01702</name>
</gene>
<reference evidence="1 2" key="1">
    <citation type="submission" date="2009-10" db="EMBL/GenBank/DDBJ databases">
        <authorList>
            <person name="Weinstock G."/>
            <person name="Sodergren E."/>
            <person name="Clifton S."/>
            <person name="Fulton L."/>
            <person name="Fulton B."/>
            <person name="Courtney L."/>
            <person name="Fronick C."/>
            <person name="Harrison M."/>
            <person name="Strong C."/>
            <person name="Farmer C."/>
            <person name="Delahaunty K."/>
            <person name="Markovic C."/>
            <person name="Hall O."/>
            <person name="Minx P."/>
            <person name="Tomlinson C."/>
            <person name="Mitreva M."/>
            <person name="Nelson J."/>
            <person name="Hou S."/>
            <person name="Wollam A."/>
            <person name="Pepin K.H."/>
            <person name="Johnson M."/>
            <person name="Bhonagiri V."/>
            <person name="Nash W.E."/>
            <person name="Warren W."/>
            <person name="Chinwalla A."/>
            <person name="Mardis E.R."/>
            <person name="Wilson R.K."/>
        </authorList>
    </citation>
    <scope>NUCLEOTIDE SEQUENCE [LARGE SCALE GENOMIC DNA]</scope>
    <source>
        <strain evidence="1 2">F0309</strain>
    </source>
</reference>
<organism evidence="1 2">
    <name type="scientific">Schaalia odontolytica F0309</name>
    <dbReference type="NCBI Taxonomy" id="649742"/>
    <lineage>
        <taxon>Bacteria</taxon>
        <taxon>Bacillati</taxon>
        <taxon>Actinomycetota</taxon>
        <taxon>Actinomycetes</taxon>
        <taxon>Actinomycetales</taxon>
        <taxon>Actinomycetaceae</taxon>
        <taxon>Schaalia</taxon>
    </lineage>
</organism>
<proteinExistence type="predicted"/>
<protein>
    <submittedName>
        <fullName evidence="1">Uncharacterized protein</fullName>
    </submittedName>
</protein>
<evidence type="ECO:0000313" key="2">
    <source>
        <dbReference type="Proteomes" id="UP000003150"/>
    </source>
</evidence>
<evidence type="ECO:0000313" key="1">
    <source>
        <dbReference type="EMBL" id="EFF79371.1"/>
    </source>
</evidence>
<name>D4U0G0_9ACTO</name>
<dbReference type="AlphaFoldDB" id="D4U0G0"/>
<comment type="caution">
    <text evidence="1">The sequence shown here is derived from an EMBL/GenBank/DDBJ whole genome shotgun (WGS) entry which is preliminary data.</text>
</comment>
<dbReference type="HOGENOM" id="CLU_3113684_0_0_11"/>
<dbReference type="Proteomes" id="UP000003150">
    <property type="component" value="Unassembled WGS sequence"/>
</dbReference>
<dbReference type="EMBL" id="ACYT02000065">
    <property type="protein sequence ID" value="EFF79371.1"/>
    <property type="molecule type" value="Genomic_DNA"/>
</dbReference>